<dbReference type="Pfam" id="PF00078">
    <property type="entry name" value="RVT_1"/>
    <property type="match status" value="1"/>
</dbReference>
<dbReference type="CDD" id="cd09276">
    <property type="entry name" value="Rnase_HI_RT_non_LTR"/>
    <property type="match status" value="1"/>
</dbReference>
<dbReference type="PROSITE" id="PS50879">
    <property type="entry name" value="RNASE_H_1"/>
    <property type="match status" value="1"/>
</dbReference>
<dbReference type="SUPFAM" id="SSF53098">
    <property type="entry name" value="Ribonuclease H-like"/>
    <property type="match status" value="1"/>
</dbReference>
<dbReference type="Gene3D" id="3.30.420.10">
    <property type="entry name" value="Ribonuclease H-like superfamily/Ribonuclease H"/>
    <property type="match status" value="1"/>
</dbReference>
<dbReference type="Proteomes" id="UP000299102">
    <property type="component" value="Unassembled WGS sequence"/>
</dbReference>
<comment type="caution">
    <text evidence="3">The sequence shown here is derived from an EMBL/GenBank/DDBJ whole genome shotgun (WGS) entry which is preliminary data.</text>
</comment>
<protein>
    <submittedName>
        <fullName evidence="3">LINE-1 reverse transcriptase homolog</fullName>
    </submittedName>
</protein>
<sequence length="858" mass="96207">MRQARVRHCHTAKALDAKTEAPLVESRTRGKRDANTKSVASETQPRRGQGERMGWYLQGHQEHWEKPGGCFTYQRLGADVQPERVCRPPGEYLFFPDDRVDTDGPYHTELRRRTDGSIRPPEASDILSEMDPPFTGAEVKMALKAFNPKKAPGIDGFTSDICQAAILRDLGLFLAMANKCLQLGYFPRAWKVATIKVIPKPGKDDYSRPKSYRPIGLLPVMGKTVERMLVWRIQWHIMPKLQTRQYGFMPQRGTEDSLYDLMTHIHNELNLKRIIVMVSLDIEGGLRQRVVAGFTKPTARPQMPSKPLRHGNGLPERPGGGGPIRRRVQEDDFEGLYTGLDSRSNLWNLVLDSYSANSEPRCIRSGVRGRRGPDVFRTVSLSTGGGDQQGTSPCEGLGRSKQVEVCTIENQRDGAHQKTEVRCPAKAQRAASIYKGIARAAKATWGLSPEIVRTIYVAAIEPIVTYASCAWAPATKKLGVRKMLDALQRSVALKACRAYRTVSLHSALILARLLPLDIRVREAARLYEVKRGSESGDVCADRELEKPVDFREMPHPAHTPELGFESVEDLDPSTVDRLAIVGPHIYTDGSKTEGKVGAALTEWRDEMESGNSTFRLESFCTVFQAEMFALHRAIKRVKEGKDRLVNIFSDSKSSLQMLTAPKTYNPLAHAARQDIRDIVAEGREVRLFWVRAHAGTTGNERADELARNAALKKKTAADYDRYPLSYAKKVIRAASLDEWQQRYTEGGTGEITKCFFPRVEGAYRVLSRFTITPPIAQTLTGHGGFAQYLNRFKLNLEECPIFGRERAETEAGTGVVVARHGFPALLDDETNRKTFLEFCERVTRRCNKMNGSNMAYNE</sequence>
<name>A0A4C1ZYL4_EUMVA</name>
<feature type="compositionally biased region" description="Basic and acidic residues" evidence="1">
    <location>
        <begin position="107"/>
        <end position="116"/>
    </location>
</feature>
<dbReference type="InterPro" id="IPR012337">
    <property type="entry name" value="RNaseH-like_sf"/>
</dbReference>
<dbReference type="GO" id="GO:0004523">
    <property type="term" value="F:RNA-DNA hybrid ribonuclease activity"/>
    <property type="evidence" value="ECO:0007669"/>
    <property type="project" value="InterPro"/>
</dbReference>
<dbReference type="GO" id="GO:0003964">
    <property type="term" value="F:RNA-directed DNA polymerase activity"/>
    <property type="evidence" value="ECO:0007669"/>
    <property type="project" value="UniProtKB-KW"/>
</dbReference>
<dbReference type="InterPro" id="IPR002156">
    <property type="entry name" value="RNaseH_domain"/>
</dbReference>
<dbReference type="AlphaFoldDB" id="A0A4C1ZYL4"/>
<keyword evidence="3" id="KW-0695">RNA-directed DNA polymerase</keyword>
<reference evidence="3 4" key="1">
    <citation type="journal article" date="2019" name="Commun. Biol.">
        <title>The bagworm genome reveals a unique fibroin gene that provides high tensile strength.</title>
        <authorList>
            <person name="Kono N."/>
            <person name="Nakamura H."/>
            <person name="Ohtoshi R."/>
            <person name="Tomita M."/>
            <person name="Numata K."/>
            <person name="Arakawa K."/>
        </authorList>
    </citation>
    <scope>NUCLEOTIDE SEQUENCE [LARGE SCALE GENOMIC DNA]</scope>
</reference>
<dbReference type="Pfam" id="PF00075">
    <property type="entry name" value="RNase_H"/>
    <property type="match status" value="1"/>
</dbReference>
<organism evidence="3 4">
    <name type="scientific">Eumeta variegata</name>
    <name type="common">Bagworm moth</name>
    <name type="synonym">Eumeta japonica</name>
    <dbReference type="NCBI Taxonomy" id="151549"/>
    <lineage>
        <taxon>Eukaryota</taxon>
        <taxon>Metazoa</taxon>
        <taxon>Ecdysozoa</taxon>
        <taxon>Arthropoda</taxon>
        <taxon>Hexapoda</taxon>
        <taxon>Insecta</taxon>
        <taxon>Pterygota</taxon>
        <taxon>Neoptera</taxon>
        <taxon>Endopterygota</taxon>
        <taxon>Lepidoptera</taxon>
        <taxon>Glossata</taxon>
        <taxon>Ditrysia</taxon>
        <taxon>Tineoidea</taxon>
        <taxon>Psychidae</taxon>
        <taxon>Oiketicinae</taxon>
        <taxon>Eumeta</taxon>
    </lineage>
</organism>
<gene>
    <name evidence="3" type="ORF">EVAR_57330_1</name>
</gene>
<dbReference type="OrthoDB" id="411871at2759"/>
<dbReference type="EMBL" id="BGZK01002312">
    <property type="protein sequence ID" value="GBP92818.1"/>
    <property type="molecule type" value="Genomic_DNA"/>
</dbReference>
<dbReference type="GO" id="GO:0042575">
    <property type="term" value="C:DNA polymerase complex"/>
    <property type="evidence" value="ECO:0007669"/>
    <property type="project" value="UniProtKB-ARBA"/>
</dbReference>
<feature type="region of interest" description="Disordered" evidence="1">
    <location>
        <begin position="1"/>
        <end position="52"/>
    </location>
</feature>
<evidence type="ECO:0000313" key="3">
    <source>
        <dbReference type="EMBL" id="GBP92818.1"/>
    </source>
</evidence>
<dbReference type="STRING" id="151549.A0A4C1ZYL4"/>
<keyword evidence="3" id="KW-0548">Nucleotidyltransferase</keyword>
<dbReference type="InterPro" id="IPR000477">
    <property type="entry name" value="RT_dom"/>
</dbReference>
<feature type="region of interest" description="Disordered" evidence="1">
    <location>
        <begin position="296"/>
        <end position="326"/>
    </location>
</feature>
<evidence type="ECO:0000256" key="1">
    <source>
        <dbReference type="SAM" id="MobiDB-lite"/>
    </source>
</evidence>
<dbReference type="SUPFAM" id="SSF56672">
    <property type="entry name" value="DNA/RNA polymerases"/>
    <property type="match status" value="1"/>
</dbReference>
<accession>A0A4C1ZYL4</accession>
<keyword evidence="4" id="KW-1185">Reference proteome</keyword>
<dbReference type="InterPro" id="IPR036397">
    <property type="entry name" value="RNaseH_sf"/>
</dbReference>
<feature type="domain" description="RNase H type-1" evidence="2">
    <location>
        <begin position="579"/>
        <end position="711"/>
    </location>
</feature>
<feature type="region of interest" description="Disordered" evidence="1">
    <location>
        <begin position="107"/>
        <end position="131"/>
    </location>
</feature>
<dbReference type="InterPro" id="IPR043502">
    <property type="entry name" value="DNA/RNA_pol_sf"/>
</dbReference>
<feature type="compositionally biased region" description="Basic and acidic residues" evidence="1">
    <location>
        <begin position="26"/>
        <end position="35"/>
    </location>
</feature>
<evidence type="ECO:0000313" key="4">
    <source>
        <dbReference type="Proteomes" id="UP000299102"/>
    </source>
</evidence>
<keyword evidence="3" id="KW-0808">Transferase</keyword>
<evidence type="ECO:0000259" key="2">
    <source>
        <dbReference type="PROSITE" id="PS50879"/>
    </source>
</evidence>
<feature type="compositionally biased region" description="Basic residues" evidence="1">
    <location>
        <begin position="1"/>
        <end position="11"/>
    </location>
</feature>
<dbReference type="PANTHER" id="PTHR19446">
    <property type="entry name" value="REVERSE TRANSCRIPTASES"/>
    <property type="match status" value="1"/>
</dbReference>
<dbReference type="GO" id="GO:0003676">
    <property type="term" value="F:nucleic acid binding"/>
    <property type="evidence" value="ECO:0007669"/>
    <property type="project" value="InterPro"/>
</dbReference>
<proteinExistence type="predicted"/>